<gene>
    <name evidence="1" type="ORF">B0T24DRAFT_396938</name>
</gene>
<reference evidence="1" key="2">
    <citation type="submission" date="2023-06" db="EMBL/GenBank/DDBJ databases">
        <authorList>
            <consortium name="Lawrence Berkeley National Laboratory"/>
            <person name="Haridas S."/>
            <person name="Hensen N."/>
            <person name="Bonometti L."/>
            <person name="Westerberg I."/>
            <person name="Brannstrom I.O."/>
            <person name="Guillou S."/>
            <person name="Cros-Aarteil S."/>
            <person name="Calhoun S."/>
            <person name="Kuo A."/>
            <person name="Mondo S."/>
            <person name="Pangilinan J."/>
            <person name="Riley R."/>
            <person name="Labutti K."/>
            <person name="Andreopoulos B."/>
            <person name="Lipzen A."/>
            <person name="Chen C."/>
            <person name="Yanf M."/>
            <person name="Daum C."/>
            <person name="Ng V."/>
            <person name="Clum A."/>
            <person name="Steindorff A."/>
            <person name="Ohm R."/>
            <person name="Martin F."/>
            <person name="Silar P."/>
            <person name="Natvig D."/>
            <person name="Lalanne C."/>
            <person name="Gautier V."/>
            <person name="Ament-Velasquez S.L."/>
            <person name="Kruys A."/>
            <person name="Hutchinson M.I."/>
            <person name="Powell A.J."/>
            <person name="Barry K."/>
            <person name="Miller A.N."/>
            <person name="Grigoriev I.V."/>
            <person name="Debuchy R."/>
            <person name="Gladieux P."/>
            <person name="Thoren M.H."/>
            <person name="Johannesson H."/>
        </authorList>
    </citation>
    <scope>NUCLEOTIDE SEQUENCE</scope>
    <source>
        <strain evidence="1">CBS 958.72</strain>
    </source>
</reference>
<evidence type="ECO:0000313" key="1">
    <source>
        <dbReference type="EMBL" id="KAK3365714.1"/>
    </source>
</evidence>
<protein>
    <submittedName>
        <fullName evidence="1">Uncharacterized protein</fullName>
    </submittedName>
</protein>
<keyword evidence="2" id="KW-1185">Reference proteome</keyword>
<accession>A0AAE0N176</accession>
<proteinExistence type="predicted"/>
<comment type="caution">
    <text evidence="1">The sequence shown here is derived from an EMBL/GenBank/DDBJ whole genome shotgun (WGS) entry which is preliminary data.</text>
</comment>
<evidence type="ECO:0000313" key="2">
    <source>
        <dbReference type="Proteomes" id="UP001287356"/>
    </source>
</evidence>
<name>A0AAE0N176_9PEZI</name>
<sequence length="89" mass="10209">MILPVLHVASSGALGTLLPSPLNVGQLQFASFCRRYYGFVLYYSTTVSDIPSHSRQTLFFLLSIHTRGRRTWQWRRPWHAHTLYSVVGS</sequence>
<dbReference type="Proteomes" id="UP001287356">
    <property type="component" value="Unassembled WGS sequence"/>
</dbReference>
<organism evidence="1 2">
    <name type="scientific">Lasiosphaeria ovina</name>
    <dbReference type="NCBI Taxonomy" id="92902"/>
    <lineage>
        <taxon>Eukaryota</taxon>
        <taxon>Fungi</taxon>
        <taxon>Dikarya</taxon>
        <taxon>Ascomycota</taxon>
        <taxon>Pezizomycotina</taxon>
        <taxon>Sordariomycetes</taxon>
        <taxon>Sordariomycetidae</taxon>
        <taxon>Sordariales</taxon>
        <taxon>Lasiosphaeriaceae</taxon>
        <taxon>Lasiosphaeria</taxon>
    </lineage>
</organism>
<dbReference type="AlphaFoldDB" id="A0AAE0N176"/>
<dbReference type="EMBL" id="JAULSN010000008">
    <property type="protein sequence ID" value="KAK3365714.1"/>
    <property type="molecule type" value="Genomic_DNA"/>
</dbReference>
<reference evidence="1" key="1">
    <citation type="journal article" date="2023" name="Mol. Phylogenet. Evol.">
        <title>Genome-scale phylogeny and comparative genomics of the fungal order Sordariales.</title>
        <authorList>
            <person name="Hensen N."/>
            <person name="Bonometti L."/>
            <person name="Westerberg I."/>
            <person name="Brannstrom I.O."/>
            <person name="Guillou S."/>
            <person name="Cros-Aarteil S."/>
            <person name="Calhoun S."/>
            <person name="Haridas S."/>
            <person name="Kuo A."/>
            <person name="Mondo S."/>
            <person name="Pangilinan J."/>
            <person name="Riley R."/>
            <person name="LaButti K."/>
            <person name="Andreopoulos B."/>
            <person name="Lipzen A."/>
            <person name="Chen C."/>
            <person name="Yan M."/>
            <person name="Daum C."/>
            <person name="Ng V."/>
            <person name="Clum A."/>
            <person name="Steindorff A."/>
            <person name="Ohm R.A."/>
            <person name="Martin F."/>
            <person name="Silar P."/>
            <person name="Natvig D.O."/>
            <person name="Lalanne C."/>
            <person name="Gautier V."/>
            <person name="Ament-Velasquez S.L."/>
            <person name="Kruys A."/>
            <person name="Hutchinson M.I."/>
            <person name="Powell A.J."/>
            <person name="Barry K."/>
            <person name="Miller A.N."/>
            <person name="Grigoriev I.V."/>
            <person name="Debuchy R."/>
            <person name="Gladieux P."/>
            <person name="Hiltunen Thoren M."/>
            <person name="Johannesson H."/>
        </authorList>
    </citation>
    <scope>NUCLEOTIDE SEQUENCE</scope>
    <source>
        <strain evidence="1">CBS 958.72</strain>
    </source>
</reference>